<dbReference type="EMBL" id="DVFT01000012">
    <property type="protein sequence ID" value="HIQ95071.1"/>
    <property type="molecule type" value="Genomic_DNA"/>
</dbReference>
<evidence type="ECO:0000313" key="1">
    <source>
        <dbReference type="EMBL" id="HIQ95071.1"/>
    </source>
</evidence>
<dbReference type="Proteomes" id="UP000886886">
    <property type="component" value="Unassembled WGS sequence"/>
</dbReference>
<accession>A0A9D0ZT79</accession>
<gene>
    <name evidence="1" type="ORF">IAB26_00765</name>
</gene>
<name>A0A9D0ZT79_9FIRM</name>
<dbReference type="AlphaFoldDB" id="A0A9D0ZT79"/>
<organism evidence="1 2">
    <name type="scientific">Candidatus Limivivens merdigallinarum</name>
    <dbReference type="NCBI Taxonomy" id="2840859"/>
    <lineage>
        <taxon>Bacteria</taxon>
        <taxon>Bacillati</taxon>
        <taxon>Bacillota</taxon>
        <taxon>Clostridia</taxon>
        <taxon>Lachnospirales</taxon>
        <taxon>Lachnospiraceae</taxon>
        <taxon>Lachnospiraceae incertae sedis</taxon>
        <taxon>Candidatus Limivivens</taxon>
    </lineage>
</organism>
<sequence>MRLRKHLSIGVKKAVSSIVLSVLFGAFKQLSVMDSRMKEEVASWDDGIIYCLKASKSGPTLILQKQGTSIYRLKSAPLSYHDIMIQFKNIDTAFKVLTGQMGLAKAYSAHAFTLQGDIQKTMSFCRCADLAEGYLFPKVMSRRILKEVPKKEHFTLTVYLRILIGFLNGSCRMVPMVSNEKR</sequence>
<evidence type="ECO:0008006" key="3">
    <source>
        <dbReference type="Google" id="ProtNLM"/>
    </source>
</evidence>
<reference evidence="1" key="1">
    <citation type="submission" date="2020-10" db="EMBL/GenBank/DDBJ databases">
        <authorList>
            <person name="Gilroy R."/>
        </authorList>
    </citation>
    <scope>NUCLEOTIDE SEQUENCE</scope>
    <source>
        <strain evidence="1">ChiSjej3B21-11622</strain>
    </source>
</reference>
<evidence type="ECO:0000313" key="2">
    <source>
        <dbReference type="Proteomes" id="UP000886886"/>
    </source>
</evidence>
<reference evidence="1" key="2">
    <citation type="journal article" date="2021" name="PeerJ">
        <title>Extensive microbial diversity within the chicken gut microbiome revealed by metagenomics and culture.</title>
        <authorList>
            <person name="Gilroy R."/>
            <person name="Ravi A."/>
            <person name="Getino M."/>
            <person name="Pursley I."/>
            <person name="Horton D.L."/>
            <person name="Alikhan N.F."/>
            <person name="Baker D."/>
            <person name="Gharbi K."/>
            <person name="Hall N."/>
            <person name="Watson M."/>
            <person name="Adriaenssens E.M."/>
            <person name="Foster-Nyarko E."/>
            <person name="Jarju S."/>
            <person name="Secka A."/>
            <person name="Antonio M."/>
            <person name="Oren A."/>
            <person name="Chaudhuri R.R."/>
            <person name="La Ragione R."/>
            <person name="Hildebrand F."/>
            <person name="Pallen M.J."/>
        </authorList>
    </citation>
    <scope>NUCLEOTIDE SEQUENCE</scope>
    <source>
        <strain evidence="1">ChiSjej3B21-11622</strain>
    </source>
</reference>
<proteinExistence type="predicted"/>
<comment type="caution">
    <text evidence="1">The sequence shown here is derived from an EMBL/GenBank/DDBJ whole genome shotgun (WGS) entry which is preliminary data.</text>
</comment>
<protein>
    <recommendedName>
        <fullName evidence="3">SCP2 domain-containing protein</fullName>
    </recommendedName>
</protein>